<gene>
    <name evidence="4" type="ORF">EOE18_09285</name>
</gene>
<keyword evidence="2 4" id="KW-0418">Kinase</keyword>
<accession>A0A3S2VDQ9</accession>
<evidence type="ECO:0000256" key="2">
    <source>
        <dbReference type="ARBA" id="ARBA00022777"/>
    </source>
</evidence>
<keyword evidence="1" id="KW-0808">Transferase</keyword>
<dbReference type="GO" id="GO:0005524">
    <property type="term" value="F:ATP binding"/>
    <property type="evidence" value="ECO:0007669"/>
    <property type="project" value="InterPro"/>
</dbReference>
<evidence type="ECO:0000256" key="3">
    <source>
        <dbReference type="RuleBase" id="RU004046"/>
    </source>
</evidence>
<dbReference type="InterPro" id="IPR003836">
    <property type="entry name" value="Glucokinase"/>
</dbReference>
<dbReference type="Pfam" id="PF02685">
    <property type="entry name" value="Glucokinase"/>
    <property type="match status" value="1"/>
</dbReference>
<keyword evidence="5" id="KW-1185">Reference proteome</keyword>
<sequence length="326" mass="34352">MNIVAVDIGGTNARFAIATLEDGQITLSDPVILSSKDHANFETAWDHFAEIHGQRSDVPLPKDAALALAAPVDGETIRFANIHWVIQPAALGERLGIERLTLINDFGAMGHAAATVGPEFFTHIAGPEQAFAPKGTLSIVGPGTGLGIAHVWRDGKGFYNVQSTEGGHIDFAPVDAIDDAILARLRKRHRRVSVERVVSGEAIVDVYETLAALEERAIVPVDAKTIWQLADAGEDALAVAAAERFCLSLGSAAGDYALAHGSCGVVLAGGVGQRQAGRIIASGFHSRFTAKGRFENLMGTIPVKLITHPQPGLLGAAAAFQKEHGQ</sequence>
<dbReference type="EMBL" id="SACO01000005">
    <property type="protein sequence ID" value="RVU05478.1"/>
    <property type="molecule type" value="Genomic_DNA"/>
</dbReference>
<evidence type="ECO:0000313" key="5">
    <source>
        <dbReference type="Proteomes" id="UP000282837"/>
    </source>
</evidence>
<dbReference type="Gene3D" id="3.40.367.20">
    <property type="match status" value="1"/>
</dbReference>
<evidence type="ECO:0000256" key="1">
    <source>
        <dbReference type="ARBA" id="ARBA00022679"/>
    </source>
</evidence>
<dbReference type="AlphaFoldDB" id="A0A3S2VDQ9"/>
<dbReference type="GO" id="GO:0006096">
    <property type="term" value="P:glycolytic process"/>
    <property type="evidence" value="ECO:0007669"/>
    <property type="project" value="InterPro"/>
</dbReference>
<dbReference type="Gene3D" id="3.30.420.40">
    <property type="match status" value="1"/>
</dbReference>
<evidence type="ECO:0000313" key="4">
    <source>
        <dbReference type="EMBL" id="RVU05478.1"/>
    </source>
</evidence>
<dbReference type="GO" id="GO:0004340">
    <property type="term" value="F:glucokinase activity"/>
    <property type="evidence" value="ECO:0007669"/>
    <property type="project" value="InterPro"/>
</dbReference>
<proteinExistence type="inferred from homology"/>
<reference evidence="4 5" key="1">
    <citation type="submission" date="2019-01" db="EMBL/GenBank/DDBJ databases">
        <authorList>
            <person name="Chen W.-M."/>
        </authorList>
    </citation>
    <scope>NUCLEOTIDE SEQUENCE [LARGE SCALE GENOMIC DNA]</scope>
    <source>
        <strain evidence="4 5">FSY-9</strain>
    </source>
</reference>
<dbReference type="SUPFAM" id="SSF53067">
    <property type="entry name" value="Actin-like ATPase domain"/>
    <property type="match status" value="1"/>
</dbReference>
<dbReference type="InterPro" id="IPR050201">
    <property type="entry name" value="Bacterial_glucokinase"/>
</dbReference>
<organism evidence="4 5">
    <name type="scientific">Novosphingobium umbonatum</name>
    <dbReference type="NCBI Taxonomy" id="1908524"/>
    <lineage>
        <taxon>Bacteria</taxon>
        <taxon>Pseudomonadati</taxon>
        <taxon>Pseudomonadota</taxon>
        <taxon>Alphaproteobacteria</taxon>
        <taxon>Sphingomonadales</taxon>
        <taxon>Sphingomonadaceae</taxon>
        <taxon>Novosphingobium</taxon>
    </lineage>
</organism>
<dbReference type="Proteomes" id="UP000282837">
    <property type="component" value="Unassembled WGS sequence"/>
</dbReference>
<dbReference type="PANTHER" id="PTHR47690:SF1">
    <property type="entry name" value="GLUCOKINASE"/>
    <property type="match status" value="1"/>
</dbReference>
<dbReference type="GO" id="GO:0005536">
    <property type="term" value="F:D-glucose binding"/>
    <property type="evidence" value="ECO:0007669"/>
    <property type="project" value="InterPro"/>
</dbReference>
<comment type="caution">
    <text evidence="4">The sequence shown here is derived from an EMBL/GenBank/DDBJ whole genome shotgun (WGS) entry which is preliminary data.</text>
</comment>
<protein>
    <submittedName>
        <fullName evidence="4">Glucokinase</fullName>
    </submittedName>
</protein>
<dbReference type="OrthoDB" id="9800595at2"/>
<dbReference type="PANTHER" id="PTHR47690">
    <property type="entry name" value="GLUCOKINASE"/>
    <property type="match status" value="1"/>
</dbReference>
<dbReference type="RefSeq" id="WP_127708716.1">
    <property type="nucleotide sequence ID" value="NZ_SACO01000005.1"/>
</dbReference>
<comment type="similarity">
    <text evidence="3">Belongs to the bacterial glucokinase family.</text>
</comment>
<dbReference type="InterPro" id="IPR043129">
    <property type="entry name" value="ATPase_NBD"/>
</dbReference>
<name>A0A3S2VDQ9_9SPHN</name>
<dbReference type="GO" id="GO:0005829">
    <property type="term" value="C:cytosol"/>
    <property type="evidence" value="ECO:0007669"/>
    <property type="project" value="TreeGrafter"/>
</dbReference>
<dbReference type="CDD" id="cd24008">
    <property type="entry name" value="ASKHA_NBD_GLK"/>
    <property type="match status" value="1"/>
</dbReference>